<protein>
    <recommendedName>
        <fullName evidence="5">AAA+ ATPase domain-containing protein</fullName>
    </recommendedName>
</protein>
<accession>A0AAD6V317</accession>
<feature type="compositionally biased region" description="Low complexity" evidence="2">
    <location>
        <begin position="60"/>
        <end position="72"/>
    </location>
</feature>
<feature type="compositionally biased region" description="Basic and acidic residues" evidence="2">
    <location>
        <begin position="659"/>
        <end position="672"/>
    </location>
</feature>
<keyword evidence="4" id="KW-1185">Reference proteome</keyword>
<feature type="compositionally biased region" description="Polar residues" evidence="2">
    <location>
        <begin position="39"/>
        <end position="50"/>
    </location>
</feature>
<proteinExistence type="predicted"/>
<comment type="caution">
    <text evidence="3">The sequence shown here is derived from an EMBL/GenBank/DDBJ whole genome shotgun (WGS) entry which is preliminary data.</text>
</comment>
<feature type="compositionally biased region" description="Basic and acidic residues" evidence="2">
    <location>
        <begin position="295"/>
        <end position="306"/>
    </location>
</feature>
<name>A0AAD6V317_9AGAR</name>
<dbReference type="InterPro" id="IPR027417">
    <property type="entry name" value="P-loop_NTPase"/>
</dbReference>
<feature type="region of interest" description="Disordered" evidence="2">
    <location>
        <begin position="29"/>
        <end position="72"/>
    </location>
</feature>
<evidence type="ECO:0000256" key="2">
    <source>
        <dbReference type="SAM" id="MobiDB-lite"/>
    </source>
</evidence>
<evidence type="ECO:0000313" key="3">
    <source>
        <dbReference type="EMBL" id="KAJ7201434.1"/>
    </source>
</evidence>
<dbReference type="SUPFAM" id="SSF52540">
    <property type="entry name" value="P-loop containing nucleoside triphosphate hydrolases"/>
    <property type="match status" value="1"/>
</dbReference>
<gene>
    <name evidence="3" type="ORF">GGX14DRAFT_465449</name>
</gene>
<dbReference type="EMBL" id="JARJCW010000059">
    <property type="protein sequence ID" value="KAJ7201434.1"/>
    <property type="molecule type" value="Genomic_DNA"/>
</dbReference>
<sequence>MRLHTPLHTPLPTPLRVHEHVRSYLSHQLHTIPSPGCPTANTSRRPMHSTSGSRLRKSQSQRQNNSQSHSSSGLHWLFRSNIPRRRTSFLPSDIQKRNFFGLGEIIGVLANPAETLRSLTESKRLLEDARQEIQESKERAQLRVKHTFSRYPGFFPRLAEMHILDKVLGGEPSFTVLFGSSSVGKTALLREVLSSGTYHVLHFDLRIAGFADLPSLYTSLSQQMEQYFEEIGKQPGYEEFEKEAWGFKHDRLNVERRTTDTPQGSDVRNVRTSDVARLMELFQSSLLTYREFEPVKQEQEDGKASRQEPPPHNPGRIRARSFFHRGKGKEKAESHDPELAERKSREKTPPAKKIPIIFFDEAHRLPALIQSIETMKCLLDSMLVLTKQDRLCHVIHATSDPFYQTWLRQLNVMQHCKIITIGDCSKAETRMFFNEYILPRVPRQLHAGIDFERLYEAFGGKLAHWHDYCTDFVNSGGTLDIKQSSHFLQAHALLNLHLVHASQASTAVVSTSSNRDSQMNPKGQLQGRVVSNSQALHPRLGPAGFKIYSPITNPQGPFTEQQQPGYYTAAEFSAMDLLKVMGRLAQPGVRNLAYFPLCRELGLRTVDGMVKGRVLDLRWTECVTDEHLDERSDVLLRAASSPTAVDQESAAASRSRSRSRLDAASESEHDMEPVPEGDAEALYAHPQGRPDAYPEEDVNAEVVGCKLVVSPIMRFAMRDVVGEYEEQRSVSDYMSLSDVDVEEY</sequence>
<feature type="compositionally biased region" description="Basic and acidic residues" evidence="2">
    <location>
        <begin position="329"/>
        <end position="348"/>
    </location>
</feature>
<evidence type="ECO:0008006" key="5">
    <source>
        <dbReference type="Google" id="ProtNLM"/>
    </source>
</evidence>
<feature type="region of interest" description="Disordered" evidence="2">
    <location>
        <begin position="639"/>
        <end position="674"/>
    </location>
</feature>
<dbReference type="PANTHER" id="PTHR37096">
    <property type="entry name" value="YALI0E33429P"/>
    <property type="match status" value="1"/>
</dbReference>
<keyword evidence="1" id="KW-0175">Coiled coil</keyword>
<reference evidence="3" key="1">
    <citation type="submission" date="2023-03" db="EMBL/GenBank/DDBJ databases">
        <title>Massive genome expansion in bonnet fungi (Mycena s.s.) driven by repeated elements and novel gene families across ecological guilds.</title>
        <authorList>
            <consortium name="Lawrence Berkeley National Laboratory"/>
            <person name="Harder C.B."/>
            <person name="Miyauchi S."/>
            <person name="Viragh M."/>
            <person name="Kuo A."/>
            <person name="Thoen E."/>
            <person name="Andreopoulos B."/>
            <person name="Lu D."/>
            <person name="Skrede I."/>
            <person name="Drula E."/>
            <person name="Henrissat B."/>
            <person name="Morin E."/>
            <person name="Kohler A."/>
            <person name="Barry K."/>
            <person name="LaButti K."/>
            <person name="Morin E."/>
            <person name="Salamov A."/>
            <person name="Lipzen A."/>
            <person name="Mereny Z."/>
            <person name="Hegedus B."/>
            <person name="Baldrian P."/>
            <person name="Stursova M."/>
            <person name="Weitz H."/>
            <person name="Taylor A."/>
            <person name="Grigoriev I.V."/>
            <person name="Nagy L.G."/>
            <person name="Martin F."/>
            <person name="Kauserud H."/>
        </authorList>
    </citation>
    <scope>NUCLEOTIDE SEQUENCE</scope>
    <source>
        <strain evidence="3">9144</strain>
    </source>
</reference>
<dbReference type="AlphaFoldDB" id="A0AAD6V317"/>
<evidence type="ECO:0000313" key="4">
    <source>
        <dbReference type="Proteomes" id="UP001219525"/>
    </source>
</evidence>
<dbReference type="InterPro" id="IPR051667">
    <property type="entry name" value="Archaeal_ATPase_domain"/>
</dbReference>
<organism evidence="3 4">
    <name type="scientific">Mycena pura</name>
    <dbReference type="NCBI Taxonomy" id="153505"/>
    <lineage>
        <taxon>Eukaryota</taxon>
        <taxon>Fungi</taxon>
        <taxon>Dikarya</taxon>
        <taxon>Basidiomycota</taxon>
        <taxon>Agaricomycotina</taxon>
        <taxon>Agaricomycetes</taxon>
        <taxon>Agaricomycetidae</taxon>
        <taxon>Agaricales</taxon>
        <taxon>Marasmiineae</taxon>
        <taxon>Mycenaceae</taxon>
        <taxon>Mycena</taxon>
    </lineage>
</organism>
<dbReference type="PANTHER" id="PTHR37096:SF1">
    <property type="entry name" value="AAA+ ATPASE DOMAIN-CONTAINING PROTEIN"/>
    <property type="match status" value="1"/>
</dbReference>
<feature type="coiled-coil region" evidence="1">
    <location>
        <begin position="116"/>
        <end position="143"/>
    </location>
</feature>
<evidence type="ECO:0000256" key="1">
    <source>
        <dbReference type="SAM" id="Coils"/>
    </source>
</evidence>
<dbReference type="Gene3D" id="3.40.50.300">
    <property type="entry name" value="P-loop containing nucleotide triphosphate hydrolases"/>
    <property type="match status" value="1"/>
</dbReference>
<dbReference type="Proteomes" id="UP001219525">
    <property type="component" value="Unassembled WGS sequence"/>
</dbReference>
<feature type="compositionally biased region" description="Basic residues" evidence="2">
    <location>
        <begin position="315"/>
        <end position="328"/>
    </location>
</feature>
<feature type="region of interest" description="Disordered" evidence="2">
    <location>
        <begin position="295"/>
        <end position="348"/>
    </location>
</feature>